<reference evidence="3" key="1">
    <citation type="submission" date="2019-09" db="EMBL/GenBank/DDBJ databases">
        <title>Characterisation of the sponge microbiome using genome-centric metagenomics.</title>
        <authorList>
            <person name="Engelberts J.P."/>
            <person name="Robbins S.J."/>
            <person name="De Goeij J.M."/>
            <person name="Aranda M."/>
            <person name="Bell S.C."/>
            <person name="Webster N.S."/>
        </authorList>
    </citation>
    <scope>NUCLEOTIDE SEQUENCE</scope>
    <source>
        <strain evidence="3">SB0664_bin_43</strain>
    </source>
</reference>
<keyword evidence="3" id="KW-0687">Ribonucleoprotein</keyword>
<gene>
    <name evidence="3" type="ORF">F4Y60_06500</name>
</gene>
<comment type="similarity">
    <text evidence="1">Belongs to the universal ribosomal protein uS2 family.</text>
</comment>
<keyword evidence="3" id="KW-0689">Ribosomal protein</keyword>
<dbReference type="GO" id="GO:0003735">
    <property type="term" value="F:structural constituent of ribosome"/>
    <property type="evidence" value="ECO:0007669"/>
    <property type="project" value="InterPro"/>
</dbReference>
<accession>A0A6B0Y1H9</accession>
<dbReference type="InterPro" id="IPR001865">
    <property type="entry name" value="Ribosomal_uS2"/>
</dbReference>
<evidence type="ECO:0000256" key="1">
    <source>
        <dbReference type="ARBA" id="ARBA00006242"/>
    </source>
</evidence>
<feature type="compositionally biased region" description="Basic residues" evidence="2">
    <location>
        <begin position="53"/>
        <end position="62"/>
    </location>
</feature>
<dbReference type="EMBL" id="VXRY01000261">
    <property type="protein sequence ID" value="MXY33729.1"/>
    <property type="molecule type" value="Genomic_DNA"/>
</dbReference>
<dbReference type="AlphaFoldDB" id="A0A6B0Y1H9"/>
<comment type="caution">
    <text evidence="3">The sequence shown here is derived from an EMBL/GenBank/DDBJ whole genome shotgun (WGS) entry which is preliminary data.</text>
</comment>
<proteinExistence type="inferred from homology"/>
<feature type="non-terminal residue" evidence="3">
    <location>
        <position position="1"/>
    </location>
</feature>
<name>A0A6B0Y1H9_9RHOB</name>
<dbReference type="GO" id="GO:0005840">
    <property type="term" value="C:ribosome"/>
    <property type="evidence" value="ECO:0007669"/>
    <property type="project" value="UniProtKB-KW"/>
</dbReference>
<dbReference type="Gene3D" id="3.40.50.10490">
    <property type="entry name" value="Glucose-6-phosphate isomerase like protein, domain 1"/>
    <property type="match status" value="1"/>
</dbReference>
<dbReference type="InterPro" id="IPR023591">
    <property type="entry name" value="Ribosomal_uS2_flav_dom_sf"/>
</dbReference>
<protein>
    <submittedName>
        <fullName evidence="3">30S ribosomal protein S2</fullName>
    </submittedName>
</protein>
<feature type="region of interest" description="Disordered" evidence="2">
    <location>
        <begin position="39"/>
        <end position="62"/>
    </location>
</feature>
<sequence length="62" mass="7062">DPDLVNYVIPCNDDAFKSTQIITHTIAQAVNEGRKQAEITAANKQAEKEKRREGRGRKRPRK</sequence>
<dbReference type="GO" id="GO:0006412">
    <property type="term" value="P:translation"/>
    <property type="evidence" value="ECO:0007669"/>
    <property type="project" value="InterPro"/>
</dbReference>
<organism evidence="3">
    <name type="scientific">Boseongicola sp. SB0664_bin_43</name>
    <dbReference type="NCBI Taxonomy" id="2604844"/>
    <lineage>
        <taxon>Bacteria</taxon>
        <taxon>Pseudomonadati</taxon>
        <taxon>Pseudomonadota</taxon>
        <taxon>Alphaproteobacteria</taxon>
        <taxon>Rhodobacterales</taxon>
        <taxon>Paracoccaceae</taxon>
        <taxon>Boseongicola</taxon>
    </lineage>
</organism>
<evidence type="ECO:0000256" key="2">
    <source>
        <dbReference type="SAM" id="MobiDB-lite"/>
    </source>
</evidence>
<evidence type="ECO:0000313" key="3">
    <source>
        <dbReference type="EMBL" id="MXY33729.1"/>
    </source>
</evidence>
<dbReference type="SUPFAM" id="SSF52313">
    <property type="entry name" value="Ribosomal protein S2"/>
    <property type="match status" value="1"/>
</dbReference>
<dbReference type="Pfam" id="PF00318">
    <property type="entry name" value="Ribosomal_S2"/>
    <property type="match status" value="1"/>
</dbReference>